<evidence type="ECO:0000256" key="4">
    <source>
        <dbReference type="ARBA" id="ARBA00022822"/>
    </source>
</evidence>
<dbReference type="CDD" id="cd04724">
    <property type="entry name" value="Tryptophan_synthase_alpha"/>
    <property type="match status" value="1"/>
</dbReference>
<dbReference type="PANTHER" id="PTHR43406">
    <property type="entry name" value="TRYPTOPHAN SYNTHASE, ALPHA CHAIN"/>
    <property type="match status" value="1"/>
</dbReference>
<feature type="active site" description="Proton acceptor" evidence="8">
    <location>
        <position position="66"/>
    </location>
</feature>
<evidence type="ECO:0000256" key="1">
    <source>
        <dbReference type="ARBA" id="ARBA00004733"/>
    </source>
</evidence>
<feature type="active site" description="Proton acceptor" evidence="8">
    <location>
        <position position="77"/>
    </location>
</feature>
<name>A0A3B0B5G8_9BACL</name>
<keyword evidence="6 8" id="KW-0456">Lyase</keyword>
<comment type="pathway">
    <text evidence="1 8">Amino-acid biosynthesis; L-tryptophan biosynthesis; L-tryptophan from chorismate: step 5/5.</text>
</comment>
<dbReference type="AlphaFoldDB" id="A0A3B0B5G8"/>
<keyword evidence="11" id="KW-1185">Reference proteome</keyword>
<dbReference type="EMBL" id="RBAH01000035">
    <property type="protein sequence ID" value="RKN66066.1"/>
    <property type="molecule type" value="Genomic_DNA"/>
</dbReference>
<dbReference type="OrthoDB" id="9804578at2"/>
<evidence type="ECO:0000256" key="9">
    <source>
        <dbReference type="RuleBase" id="RU003662"/>
    </source>
</evidence>
<organism evidence="10 11">
    <name type="scientific">Paenibacillus ginsengarvi</name>
    <dbReference type="NCBI Taxonomy" id="400777"/>
    <lineage>
        <taxon>Bacteria</taxon>
        <taxon>Bacillati</taxon>
        <taxon>Bacillota</taxon>
        <taxon>Bacilli</taxon>
        <taxon>Bacillales</taxon>
        <taxon>Paenibacillaceae</taxon>
        <taxon>Paenibacillus</taxon>
    </lineage>
</organism>
<dbReference type="NCBIfam" id="TIGR00262">
    <property type="entry name" value="trpA"/>
    <property type="match status" value="1"/>
</dbReference>
<dbReference type="UniPathway" id="UPA00035">
    <property type="reaction ID" value="UER00044"/>
</dbReference>
<evidence type="ECO:0000256" key="7">
    <source>
        <dbReference type="ARBA" id="ARBA00049047"/>
    </source>
</evidence>
<proteinExistence type="inferred from homology"/>
<sequence>MRNGEHLSGASTNNSASRIDVGARIAAGGRGGRLPLMTHQVVGYPSFETNYEMIRLFHEKGIRLVELQLPFSEPIADGPVFLKANQQALAAGVTVEQCMAFAARVTADFPDIAFLFMTYYNIVFRYGEEAFVRKCAQLGIAGLIVPDAYPEESGGLMNACTANGVDFVLLATPYTPESRLAWLAERTSGFLYCAARKGVTGAKTEFGGGTDEFLARARKAARTPLAVGFGIQNGDDLAYLRGKCDIAIIGTQMLLELERNGLDGMGRFLEELQSGAI</sequence>
<evidence type="ECO:0000313" key="11">
    <source>
        <dbReference type="Proteomes" id="UP000282311"/>
    </source>
</evidence>
<comment type="subunit">
    <text evidence="2 8">Tetramer of two alpha and two beta chains.</text>
</comment>
<dbReference type="PROSITE" id="PS00167">
    <property type="entry name" value="TRP_SYNTHASE_ALPHA"/>
    <property type="match status" value="1"/>
</dbReference>
<comment type="catalytic activity">
    <reaction evidence="7 8">
        <text>(1S,2R)-1-C-(indol-3-yl)glycerol 3-phosphate + L-serine = D-glyceraldehyde 3-phosphate + L-tryptophan + H2O</text>
        <dbReference type="Rhea" id="RHEA:10532"/>
        <dbReference type="ChEBI" id="CHEBI:15377"/>
        <dbReference type="ChEBI" id="CHEBI:33384"/>
        <dbReference type="ChEBI" id="CHEBI:57912"/>
        <dbReference type="ChEBI" id="CHEBI:58866"/>
        <dbReference type="ChEBI" id="CHEBI:59776"/>
        <dbReference type="EC" id="4.2.1.20"/>
    </reaction>
</comment>
<dbReference type="EC" id="4.2.1.20" evidence="8"/>
<reference evidence="10 11" key="1">
    <citation type="journal article" date="2007" name="Int. J. Syst. Evol. Microbiol.">
        <title>Paenibacillus ginsengarvi sp. nov., isolated from soil from ginseng cultivation.</title>
        <authorList>
            <person name="Yoon M.H."/>
            <person name="Ten L.N."/>
            <person name="Im W.T."/>
        </authorList>
    </citation>
    <scope>NUCLEOTIDE SEQUENCE [LARGE SCALE GENOMIC DNA]</scope>
    <source>
        <strain evidence="10 11">KCTC 13059</strain>
    </source>
</reference>
<evidence type="ECO:0000313" key="10">
    <source>
        <dbReference type="EMBL" id="RKN66066.1"/>
    </source>
</evidence>
<comment type="caution">
    <text evidence="10">The sequence shown here is derived from an EMBL/GenBank/DDBJ whole genome shotgun (WGS) entry which is preliminary data.</text>
</comment>
<dbReference type="InterPro" id="IPR013785">
    <property type="entry name" value="Aldolase_TIM"/>
</dbReference>
<dbReference type="SUPFAM" id="SSF51366">
    <property type="entry name" value="Ribulose-phoshate binding barrel"/>
    <property type="match status" value="1"/>
</dbReference>
<keyword evidence="4 8" id="KW-0822">Tryptophan biosynthesis</keyword>
<keyword evidence="5 8" id="KW-0057">Aromatic amino acid biosynthesis</keyword>
<evidence type="ECO:0000256" key="8">
    <source>
        <dbReference type="HAMAP-Rule" id="MF_00131"/>
    </source>
</evidence>
<dbReference type="PANTHER" id="PTHR43406:SF1">
    <property type="entry name" value="TRYPTOPHAN SYNTHASE ALPHA CHAIN, CHLOROPLASTIC"/>
    <property type="match status" value="1"/>
</dbReference>
<evidence type="ECO:0000256" key="6">
    <source>
        <dbReference type="ARBA" id="ARBA00023239"/>
    </source>
</evidence>
<dbReference type="InterPro" id="IPR011060">
    <property type="entry name" value="RibuloseP-bd_barrel"/>
</dbReference>
<accession>A0A3B0B5G8</accession>
<dbReference type="InterPro" id="IPR018204">
    <property type="entry name" value="Trp_synthase_alpha_AS"/>
</dbReference>
<dbReference type="Pfam" id="PF00290">
    <property type="entry name" value="Trp_syntA"/>
    <property type="match status" value="1"/>
</dbReference>
<evidence type="ECO:0000256" key="3">
    <source>
        <dbReference type="ARBA" id="ARBA00022605"/>
    </source>
</evidence>
<comment type="function">
    <text evidence="8">The alpha subunit is responsible for the aldol cleavage of indoleglycerol phosphate to indole and glyceraldehyde 3-phosphate.</text>
</comment>
<protein>
    <recommendedName>
        <fullName evidence="8">Tryptophan synthase alpha chain</fullName>
        <ecNumber evidence="8">4.2.1.20</ecNumber>
    </recommendedName>
</protein>
<evidence type="ECO:0000256" key="5">
    <source>
        <dbReference type="ARBA" id="ARBA00023141"/>
    </source>
</evidence>
<dbReference type="HAMAP" id="MF_00131">
    <property type="entry name" value="Trp_synth_alpha"/>
    <property type="match status" value="1"/>
</dbReference>
<dbReference type="GO" id="GO:0005829">
    <property type="term" value="C:cytosol"/>
    <property type="evidence" value="ECO:0007669"/>
    <property type="project" value="TreeGrafter"/>
</dbReference>
<dbReference type="Gene3D" id="3.20.20.70">
    <property type="entry name" value="Aldolase class I"/>
    <property type="match status" value="1"/>
</dbReference>
<dbReference type="GO" id="GO:0004834">
    <property type="term" value="F:tryptophan synthase activity"/>
    <property type="evidence" value="ECO:0007669"/>
    <property type="project" value="UniProtKB-UniRule"/>
</dbReference>
<dbReference type="Proteomes" id="UP000282311">
    <property type="component" value="Unassembled WGS sequence"/>
</dbReference>
<comment type="similarity">
    <text evidence="8 9">Belongs to the TrpA family.</text>
</comment>
<keyword evidence="3 8" id="KW-0028">Amino-acid biosynthesis</keyword>
<gene>
    <name evidence="8" type="primary">trpA</name>
    <name evidence="10" type="ORF">D7M11_31825</name>
</gene>
<evidence type="ECO:0000256" key="2">
    <source>
        <dbReference type="ARBA" id="ARBA00011270"/>
    </source>
</evidence>
<dbReference type="InterPro" id="IPR002028">
    <property type="entry name" value="Trp_synthase_suA"/>
</dbReference>